<sequence>MCGRKELIHGKFKNKNYSTFQKVLIFLFSFVTVPICEELIFRGPILLLIQHDQLALSLAGTLILGSFFGVLHKDRDYSWLDCLFIAFAGICLGLITIASVSLYPAIIAHSFHNGDAFLQTYNQNYRRIKNKYATLVQR</sequence>
<dbReference type="PANTHER" id="PTHR36435">
    <property type="entry name" value="SLR1288 PROTEIN"/>
    <property type="match status" value="1"/>
</dbReference>
<reference evidence="3 4" key="1">
    <citation type="submission" date="2017-09" db="EMBL/GenBank/DDBJ databases">
        <title>Depth-based differentiation of microbial function through sediment-hosted aquifers and enrichment of novel symbionts in the deep terrestrial subsurface.</title>
        <authorList>
            <person name="Probst A.J."/>
            <person name="Ladd B."/>
            <person name="Jarett J.K."/>
            <person name="Geller-Mcgrath D.E."/>
            <person name="Sieber C.M."/>
            <person name="Emerson J.B."/>
            <person name="Anantharaman K."/>
            <person name="Thomas B.C."/>
            <person name="Malmstrom R."/>
            <person name="Stieglmeier M."/>
            <person name="Klingl A."/>
            <person name="Woyke T."/>
            <person name="Ryan C.M."/>
            <person name="Banfield J.F."/>
        </authorList>
    </citation>
    <scope>NUCLEOTIDE SEQUENCE [LARGE SCALE GENOMIC DNA]</scope>
    <source>
        <strain evidence="3">CG10_big_fil_rev_8_21_14_0_10_37_15</strain>
    </source>
</reference>
<comment type="caution">
    <text evidence="3">The sequence shown here is derived from an EMBL/GenBank/DDBJ whole genome shotgun (WGS) entry which is preliminary data.</text>
</comment>
<dbReference type="Pfam" id="PF02517">
    <property type="entry name" value="Rce1-like"/>
    <property type="match status" value="1"/>
</dbReference>
<feature type="transmembrane region" description="Helical" evidence="1">
    <location>
        <begin position="83"/>
        <end position="106"/>
    </location>
</feature>
<name>A0A2H0R7T1_9BACT</name>
<evidence type="ECO:0000256" key="1">
    <source>
        <dbReference type="SAM" id="Phobius"/>
    </source>
</evidence>
<dbReference type="GO" id="GO:0004175">
    <property type="term" value="F:endopeptidase activity"/>
    <property type="evidence" value="ECO:0007669"/>
    <property type="project" value="UniProtKB-ARBA"/>
</dbReference>
<gene>
    <name evidence="3" type="ORF">COV30_00325</name>
</gene>
<dbReference type="Proteomes" id="UP000230208">
    <property type="component" value="Unassembled WGS sequence"/>
</dbReference>
<dbReference type="EMBL" id="PCXP01000003">
    <property type="protein sequence ID" value="PIR42084.1"/>
    <property type="molecule type" value="Genomic_DNA"/>
</dbReference>
<dbReference type="InterPro" id="IPR052710">
    <property type="entry name" value="CAAX_protease"/>
</dbReference>
<proteinExistence type="predicted"/>
<feature type="transmembrane region" description="Helical" evidence="1">
    <location>
        <begin position="20"/>
        <end position="41"/>
    </location>
</feature>
<dbReference type="PANTHER" id="PTHR36435:SF1">
    <property type="entry name" value="CAAX AMINO TERMINAL PROTEASE FAMILY PROTEIN"/>
    <property type="match status" value="1"/>
</dbReference>
<protein>
    <recommendedName>
        <fullName evidence="2">CAAX prenyl protease 2/Lysostaphin resistance protein A-like domain-containing protein</fullName>
    </recommendedName>
</protein>
<keyword evidence="1" id="KW-0472">Membrane</keyword>
<dbReference type="GO" id="GO:0080120">
    <property type="term" value="P:CAAX-box protein maturation"/>
    <property type="evidence" value="ECO:0007669"/>
    <property type="project" value="UniProtKB-ARBA"/>
</dbReference>
<evidence type="ECO:0000313" key="4">
    <source>
        <dbReference type="Proteomes" id="UP000230208"/>
    </source>
</evidence>
<feature type="transmembrane region" description="Helical" evidence="1">
    <location>
        <begin position="53"/>
        <end position="71"/>
    </location>
</feature>
<organism evidence="3 4">
    <name type="scientific">Candidatus Yanofskybacteria bacterium CG10_big_fil_rev_8_21_14_0_10_37_15</name>
    <dbReference type="NCBI Taxonomy" id="1975097"/>
    <lineage>
        <taxon>Bacteria</taxon>
        <taxon>Candidatus Yanofskyibacteriota</taxon>
    </lineage>
</organism>
<dbReference type="AlphaFoldDB" id="A0A2H0R7T1"/>
<evidence type="ECO:0000313" key="3">
    <source>
        <dbReference type="EMBL" id="PIR42084.1"/>
    </source>
</evidence>
<evidence type="ECO:0000259" key="2">
    <source>
        <dbReference type="Pfam" id="PF02517"/>
    </source>
</evidence>
<accession>A0A2H0R7T1</accession>
<keyword evidence="1" id="KW-0812">Transmembrane</keyword>
<feature type="domain" description="CAAX prenyl protease 2/Lysostaphin resistance protein A-like" evidence="2">
    <location>
        <begin position="21"/>
        <end position="113"/>
    </location>
</feature>
<dbReference type="InterPro" id="IPR003675">
    <property type="entry name" value="Rce1/LyrA-like_dom"/>
</dbReference>
<keyword evidence="1" id="KW-1133">Transmembrane helix</keyword>